<dbReference type="GO" id="GO:0016491">
    <property type="term" value="F:oxidoreductase activity"/>
    <property type="evidence" value="ECO:0007669"/>
    <property type="project" value="InterPro"/>
</dbReference>
<dbReference type="Pfam" id="PF20256">
    <property type="entry name" value="MoCoBD_2"/>
    <property type="match status" value="1"/>
</dbReference>
<dbReference type="SUPFAM" id="SSF56003">
    <property type="entry name" value="Molybdenum cofactor-binding domain"/>
    <property type="match status" value="1"/>
</dbReference>
<dbReference type="Gene3D" id="3.30.365.10">
    <property type="entry name" value="Aldehyde oxidase/xanthine dehydrogenase, molybdopterin binding domain"/>
    <property type="match status" value="2"/>
</dbReference>
<feature type="domain" description="Aldehyde oxidase/xanthine dehydrogenase second molybdopterin binding" evidence="2">
    <location>
        <begin position="1"/>
        <end position="178"/>
    </location>
</feature>
<comment type="caution">
    <text evidence="3">The sequence shown here is derived from an EMBL/GenBank/DDBJ whole genome shotgun (WGS) entry which is preliminary data.</text>
</comment>
<dbReference type="InterPro" id="IPR016208">
    <property type="entry name" value="Ald_Oxase/xanthine_DH-like"/>
</dbReference>
<organism evidence="3">
    <name type="scientific">Tanacetum cinerariifolium</name>
    <name type="common">Dalmatian daisy</name>
    <name type="synonym">Chrysanthemum cinerariifolium</name>
    <dbReference type="NCBI Taxonomy" id="118510"/>
    <lineage>
        <taxon>Eukaryota</taxon>
        <taxon>Viridiplantae</taxon>
        <taxon>Streptophyta</taxon>
        <taxon>Embryophyta</taxon>
        <taxon>Tracheophyta</taxon>
        <taxon>Spermatophyta</taxon>
        <taxon>Magnoliopsida</taxon>
        <taxon>eudicotyledons</taxon>
        <taxon>Gunneridae</taxon>
        <taxon>Pentapetalae</taxon>
        <taxon>asterids</taxon>
        <taxon>campanulids</taxon>
        <taxon>Asterales</taxon>
        <taxon>Asteraceae</taxon>
        <taxon>Asteroideae</taxon>
        <taxon>Anthemideae</taxon>
        <taxon>Anthemidinae</taxon>
        <taxon>Tanacetum</taxon>
    </lineage>
</organism>
<protein>
    <submittedName>
        <fullName evidence="3">Xanthine dehydrogenase/oxidase isoform X1</fullName>
    </submittedName>
</protein>
<name>A0A699V509_TANCI</name>
<keyword evidence="1" id="KW-0500">Molybdenum</keyword>
<sequence length="178" mass="18538">TGGSATTATIGPAATAASQAVLSALKKVAIRDKKSPLFGATEDTIEARDGRLVRKANAAQGETYGAILQRAKLPSISAEGTAKPGDEREQLSFYSFGAVFAKVRVDEASGTVRVAQLCAVYDVGKLMNPQTAHSQFIGGMAMGLGAALLEATHYDARNGRAVVRNLADYHVPSMADTP</sequence>
<evidence type="ECO:0000313" key="3">
    <source>
        <dbReference type="EMBL" id="GFD29163.1"/>
    </source>
</evidence>
<gene>
    <name evidence="3" type="ORF">Tci_901132</name>
</gene>
<dbReference type="AlphaFoldDB" id="A0A699V509"/>
<dbReference type="PANTHER" id="PTHR11908:SF132">
    <property type="entry name" value="ALDEHYDE OXIDASE 1-RELATED"/>
    <property type="match status" value="1"/>
</dbReference>
<dbReference type="EMBL" id="BKCJ011392232">
    <property type="protein sequence ID" value="GFD29163.1"/>
    <property type="molecule type" value="Genomic_DNA"/>
</dbReference>
<proteinExistence type="predicted"/>
<dbReference type="InterPro" id="IPR046867">
    <property type="entry name" value="AldOxase/xan_DH_MoCoBD2"/>
</dbReference>
<reference evidence="3" key="1">
    <citation type="journal article" date="2019" name="Sci. Rep.">
        <title>Draft genome of Tanacetum cinerariifolium, the natural source of mosquito coil.</title>
        <authorList>
            <person name="Yamashiro T."/>
            <person name="Shiraishi A."/>
            <person name="Satake H."/>
            <person name="Nakayama K."/>
        </authorList>
    </citation>
    <scope>NUCLEOTIDE SEQUENCE</scope>
</reference>
<dbReference type="InterPro" id="IPR037165">
    <property type="entry name" value="AldOxase/xan_DH_Mopterin-bd_sf"/>
</dbReference>
<accession>A0A699V509</accession>
<dbReference type="GO" id="GO:0005506">
    <property type="term" value="F:iron ion binding"/>
    <property type="evidence" value="ECO:0007669"/>
    <property type="project" value="InterPro"/>
</dbReference>
<dbReference type="PANTHER" id="PTHR11908">
    <property type="entry name" value="XANTHINE DEHYDROGENASE"/>
    <property type="match status" value="1"/>
</dbReference>
<evidence type="ECO:0000256" key="1">
    <source>
        <dbReference type="ARBA" id="ARBA00022505"/>
    </source>
</evidence>
<feature type="non-terminal residue" evidence="3">
    <location>
        <position position="1"/>
    </location>
</feature>
<evidence type="ECO:0000259" key="2">
    <source>
        <dbReference type="Pfam" id="PF20256"/>
    </source>
</evidence>
<feature type="non-terminal residue" evidence="3">
    <location>
        <position position="178"/>
    </location>
</feature>